<evidence type="ECO:0000313" key="1">
    <source>
        <dbReference type="Proteomes" id="UP000887565"/>
    </source>
</evidence>
<protein>
    <submittedName>
        <fullName evidence="2">Uncharacterized protein</fullName>
    </submittedName>
</protein>
<sequence length="97" mass="10210">LSPIGKEKLPSALSKARILPSNVVPIGGDAKNMSFVHASKNINAGNVSPTASSPTARTSLVERGRKLVRLDAPASIGHQSFGQKATELFSWGSKRSK</sequence>
<reference evidence="2" key="1">
    <citation type="submission" date="2022-11" db="UniProtKB">
        <authorList>
            <consortium name="WormBaseParasite"/>
        </authorList>
    </citation>
    <scope>IDENTIFICATION</scope>
</reference>
<evidence type="ECO:0000313" key="2">
    <source>
        <dbReference type="WBParaSite" id="nRc.2.0.1.t40519-RA"/>
    </source>
</evidence>
<dbReference type="WBParaSite" id="nRc.2.0.1.t40519-RA">
    <property type="protein sequence ID" value="nRc.2.0.1.t40519-RA"/>
    <property type="gene ID" value="nRc.2.0.1.g40519"/>
</dbReference>
<keyword evidence="1" id="KW-1185">Reference proteome</keyword>
<dbReference type="AlphaFoldDB" id="A0A915KPX5"/>
<name>A0A915KPX5_ROMCU</name>
<proteinExistence type="predicted"/>
<accession>A0A915KPX5</accession>
<dbReference type="Proteomes" id="UP000887565">
    <property type="component" value="Unplaced"/>
</dbReference>
<organism evidence="1 2">
    <name type="scientific">Romanomermis culicivorax</name>
    <name type="common">Nematode worm</name>
    <dbReference type="NCBI Taxonomy" id="13658"/>
    <lineage>
        <taxon>Eukaryota</taxon>
        <taxon>Metazoa</taxon>
        <taxon>Ecdysozoa</taxon>
        <taxon>Nematoda</taxon>
        <taxon>Enoplea</taxon>
        <taxon>Dorylaimia</taxon>
        <taxon>Mermithida</taxon>
        <taxon>Mermithoidea</taxon>
        <taxon>Mermithidae</taxon>
        <taxon>Romanomermis</taxon>
    </lineage>
</organism>